<comment type="similarity">
    <text evidence="4">Belongs to the arginase family.</text>
</comment>
<dbReference type="EMBL" id="JAGPYM010000017">
    <property type="protein sequence ID" value="KAH6885852.1"/>
    <property type="molecule type" value="Genomic_DNA"/>
</dbReference>
<evidence type="ECO:0008006" key="7">
    <source>
        <dbReference type="Google" id="ProtNLM"/>
    </source>
</evidence>
<dbReference type="InterPro" id="IPR023696">
    <property type="entry name" value="Ureohydrolase_dom_sf"/>
</dbReference>
<evidence type="ECO:0000256" key="1">
    <source>
        <dbReference type="ARBA" id="ARBA00022723"/>
    </source>
</evidence>
<dbReference type="GO" id="GO:0005634">
    <property type="term" value="C:nucleus"/>
    <property type="evidence" value="ECO:0007669"/>
    <property type="project" value="TreeGrafter"/>
</dbReference>
<evidence type="ECO:0000313" key="5">
    <source>
        <dbReference type="EMBL" id="KAH6885852.1"/>
    </source>
</evidence>
<dbReference type="Proteomes" id="UP000777438">
    <property type="component" value="Unassembled WGS sequence"/>
</dbReference>
<comment type="caution">
    <text evidence="5">The sequence shown here is derived from an EMBL/GenBank/DDBJ whole genome shotgun (WGS) entry which is preliminary data.</text>
</comment>
<dbReference type="Pfam" id="PF00491">
    <property type="entry name" value="Arginase"/>
    <property type="match status" value="1"/>
</dbReference>
<name>A0A9P9AQ96_9HYPO</name>
<dbReference type="InterPro" id="IPR006035">
    <property type="entry name" value="Ureohydrolase"/>
</dbReference>
<sequence length="347" mass="37266">MWQPGFPVSIRSPRSTIKFPTHHIRRNLSIPSSISPSSKMAPAKSITVISSPYHLGVRDKAVGAGPTALINAGLVSALRKLDVPVQEAELEPVDEFDGEIGRLFELLRRTSKAVTRAVDAGSFPVVLSGNCSATVGVSAGISGSRSFVDRRDQTASCVWFDAHDDYNTPDVLVSGYLDSMPVAMLEGAAWKTLLASIPGFRPMTLKRDLIHVGLRDVTELERSRVMDAGFAVVWGDTARHVDFAGELHKTLEEKKASLTPACMVHLDLDALDISVGGVNKFSAPGGLLEGDLVKCLEVIPRETRPVSLTVASYDPSFDKEGRIPPVAVKAVVAFVKELVSEGVLVGE</sequence>
<dbReference type="SUPFAM" id="SSF52768">
    <property type="entry name" value="Arginase/deacetylase"/>
    <property type="match status" value="1"/>
</dbReference>
<evidence type="ECO:0000313" key="6">
    <source>
        <dbReference type="Proteomes" id="UP000777438"/>
    </source>
</evidence>
<proteinExistence type="inferred from homology"/>
<evidence type="ECO:0000256" key="3">
    <source>
        <dbReference type="ARBA" id="ARBA00023211"/>
    </source>
</evidence>
<accession>A0A9P9AQ96</accession>
<dbReference type="PANTHER" id="PTHR43782">
    <property type="entry name" value="ARGINASE"/>
    <property type="match status" value="1"/>
</dbReference>
<protein>
    <recommendedName>
        <fullName evidence="7">Arginase</fullName>
    </recommendedName>
</protein>
<evidence type="ECO:0000256" key="2">
    <source>
        <dbReference type="ARBA" id="ARBA00022801"/>
    </source>
</evidence>
<reference evidence="5 6" key="1">
    <citation type="journal article" date="2021" name="Nat. Commun.">
        <title>Genetic determinants of endophytism in the Arabidopsis root mycobiome.</title>
        <authorList>
            <person name="Mesny F."/>
            <person name="Miyauchi S."/>
            <person name="Thiergart T."/>
            <person name="Pickel B."/>
            <person name="Atanasova L."/>
            <person name="Karlsson M."/>
            <person name="Huettel B."/>
            <person name="Barry K.W."/>
            <person name="Haridas S."/>
            <person name="Chen C."/>
            <person name="Bauer D."/>
            <person name="Andreopoulos W."/>
            <person name="Pangilinan J."/>
            <person name="LaButti K."/>
            <person name="Riley R."/>
            <person name="Lipzen A."/>
            <person name="Clum A."/>
            <person name="Drula E."/>
            <person name="Henrissat B."/>
            <person name="Kohler A."/>
            <person name="Grigoriev I.V."/>
            <person name="Martin F.M."/>
            <person name="Hacquard S."/>
        </authorList>
    </citation>
    <scope>NUCLEOTIDE SEQUENCE [LARGE SCALE GENOMIC DNA]</scope>
    <source>
        <strain evidence="5 6">MPI-CAGE-CH-0241</strain>
    </source>
</reference>
<keyword evidence="2" id="KW-0378">Hydrolase</keyword>
<dbReference type="GO" id="GO:0004053">
    <property type="term" value="F:arginase activity"/>
    <property type="evidence" value="ECO:0007669"/>
    <property type="project" value="TreeGrafter"/>
</dbReference>
<dbReference type="CDD" id="cd09999">
    <property type="entry name" value="Arginase-like_1"/>
    <property type="match status" value="1"/>
</dbReference>
<dbReference type="PANTHER" id="PTHR43782:SF3">
    <property type="entry name" value="ARGINASE"/>
    <property type="match status" value="1"/>
</dbReference>
<dbReference type="PROSITE" id="PS51409">
    <property type="entry name" value="ARGINASE_2"/>
    <property type="match status" value="1"/>
</dbReference>
<keyword evidence="3" id="KW-0464">Manganese</keyword>
<dbReference type="GO" id="GO:0005829">
    <property type="term" value="C:cytosol"/>
    <property type="evidence" value="ECO:0007669"/>
    <property type="project" value="TreeGrafter"/>
</dbReference>
<keyword evidence="6" id="KW-1185">Reference proteome</keyword>
<keyword evidence="1" id="KW-0479">Metal-binding</keyword>
<evidence type="ECO:0000256" key="4">
    <source>
        <dbReference type="PROSITE-ProRule" id="PRU00742"/>
    </source>
</evidence>
<dbReference type="AlphaFoldDB" id="A0A9P9AQ96"/>
<dbReference type="Gene3D" id="3.40.800.10">
    <property type="entry name" value="Ureohydrolase domain"/>
    <property type="match status" value="1"/>
</dbReference>
<dbReference type="GO" id="GO:0030145">
    <property type="term" value="F:manganese ion binding"/>
    <property type="evidence" value="ECO:0007669"/>
    <property type="project" value="TreeGrafter"/>
</dbReference>
<dbReference type="OrthoDB" id="9992747at2759"/>
<organism evidence="5 6">
    <name type="scientific">Thelonectria olida</name>
    <dbReference type="NCBI Taxonomy" id="1576542"/>
    <lineage>
        <taxon>Eukaryota</taxon>
        <taxon>Fungi</taxon>
        <taxon>Dikarya</taxon>
        <taxon>Ascomycota</taxon>
        <taxon>Pezizomycotina</taxon>
        <taxon>Sordariomycetes</taxon>
        <taxon>Hypocreomycetidae</taxon>
        <taxon>Hypocreales</taxon>
        <taxon>Nectriaceae</taxon>
        <taxon>Thelonectria</taxon>
    </lineage>
</organism>
<gene>
    <name evidence="5" type="ORF">B0T10DRAFT_491758</name>
</gene>